<dbReference type="InterPro" id="IPR003594">
    <property type="entry name" value="HATPase_dom"/>
</dbReference>
<dbReference type="GO" id="GO:0009927">
    <property type="term" value="F:histidine phosphotransfer kinase activity"/>
    <property type="evidence" value="ECO:0007669"/>
    <property type="project" value="TreeGrafter"/>
</dbReference>
<dbReference type="InterPro" id="IPR036890">
    <property type="entry name" value="HATPase_C_sf"/>
</dbReference>
<dbReference type="PANTHER" id="PTHR43047:SF72">
    <property type="entry name" value="OSMOSENSING HISTIDINE PROTEIN KINASE SLN1"/>
    <property type="match status" value="1"/>
</dbReference>
<dbReference type="GO" id="GO:0005524">
    <property type="term" value="F:ATP binding"/>
    <property type="evidence" value="ECO:0007669"/>
    <property type="project" value="UniProtKB-KW"/>
</dbReference>
<evidence type="ECO:0000259" key="5">
    <source>
        <dbReference type="Pfam" id="PF02518"/>
    </source>
</evidence>
<keyword evidence="4" id="KW-0418">Kinase</keyword>
<dbReference type="Proteomes" id="UP000886042">
    <property type="component" value="Unassembled WGS sequence"/>
</dbReference>
<dbReference type="GO" id="GO:0000155">
    <property type="term" value="F:phosphorelay sensor kinase activity"/>
    <property type="evidence" value="ECO:0007669"/>
    <property type="project" value="TreeGrafter"/>
</dbReference>
<name>A0A7C3C519_9PROT</name>
<evidence type="ECO:0000313" key="6">
    <source>
        <dbReference type="EMBL" id="HFB54548.1"/>
    </source>
</evidence>
<reference evidence="6" key="1">
    <citation type="journal article" date="2020" name="mSystems">
        <title>Genome- and Community-Level Interaction Insights into Carbon Utilization and Element Cycling Functions of Hydrothermarchaeota in Hydrothermal Sediment.</title>
        <authorList>
            <person name="Zhou Z."/>
            <person name="Liu Y."/>
            <person name="Xu W."/>
            <person name="Pan J."/>
            <person name="Luo Z.H."/>
            <person name="Li M."/>
        </authorList>
    </citation>
    <scope>NUCLEOTIDE SEQUENCE [LARGE SCALE GENOMIC DNA]</scope>
    <source>
        <strain evidence="6">HyVt-489</strain>
    </source>
</reference>
<keyword evidence="3" id="KW-0808">Transferase</keyword>
<dbReference type="Pfam" id="PF02518">
    <property type="entry name" value="HATPase_c"/>
    <property type="match status" value="1"/>
</dbReference>
<gene>
    <name evidence="6" type="ORF">ENJ46_01370</name>
</gene>
<dbReference type="Gene3D" id="3.30.565.10">
    <property type="entry name" value="Histidine kinase-like ATPase, C-terminal domain"/>
    <property type="match status" value="1"/>
</dbReference>
<dbReference type="SUPFAM" id="SSF55874">
    <property type="entry name" value="ATPase domain of HSP90 chaperone/DNA topoisomerase II/histidine kinase"/>
    <property type="match status" value="1"/>
</dbReference>
<dbReference type="EC" id="2.7.13.3" evidence="2"/>
<feature type="domain" description="Histidine kinase/HSP90-like ATPase" evidence="5">
    <location>
        <begin position="69"/>
        <end position="129"/>
    </location>
</feature>
<evidence type="ECO:0000256" key="3">
    <source>
        <dbReference type="ARBA" id="ARBA00022679"/>
    </source>
</evidence>
<comment type="catalytic activity">
    <reaction evidence="1">
        <text>ATP + protein L-histidine = ADP + protein N-phospho-L-histidine.</text>
        <dbReference type="EC" id="2.7.13.3"/>
    </reaction>
</comment>
<evidence type="ECO:0000256" key="2">
    <source>
        <dbReference type="ARBA" id="ARBA00012438"/>
    </source>
</evidence>
<dbReference type="EMBL" id="DRMN01000093">
    <property type="protein sequence ID" value="HFB54548.1"/>
    <property type="molecule type" value="Genomic_DNA"/>
</dbReference>
<organism evidence="6">
    <name type="scientific">Hellea balneolensis</name>
    <dbReference type="NCBI Taxonomy" id="287478"/>
    <lineage>
        <taxon>Bacteria</taxon>
        <taxon>Pseudomonadati</taxon>
        <taxon>Pseudomonadota</taxon>
        <taxon>Alphaproteobacteria</taxon>
        <taxon>Maricaulales</taxon>
        <taxon>Robiginitomaculaceae</taxon>
        <taxon>Hellea</taxon>
    </lineage>
</organism>
<dbReference type="PANTHER" id="PTHR43047">
    <property type="entry name" value="TWO-COMPONENT HISTIDINE PROTEIN KINASE"/>
    <property type="match status" value="1"/>
</dbReference>
<dbReference type="AlphaFoldDB" id="A0A7C3C519"/>
<feature type="non-terminal residue" evidence="6">
    <location>
        <position position="129"/>
    </location>
</feature>
<sequence>MEQQDNSTNLCNVSDENTDIHPAMESVSEFQIERSLKALQAIWRRPAYQNGLKINVIIDKNIERTLFLDSLKIQYCLNNLISNAVKYSQEGIITVSAVHLKTHNGTSYLSLNVQDTGQGMTEKHVRDLF</sequence>
<protein>
    <recommendedName>
        <fullName evidence="2">histidine kinase</fullName>
        <ecNumber evidence="2">2.7.13.3</ecNumber>
    </recommendedName>
</protein>
<keyword evidence="6" id="KW-0547">Nucleotide-binding</keyword>
<proteinExistence type="predicted"/>
<evidence type="ECO:0000256" key="1">
    <source>
        <dbReference type="ARBA" id="ARBA00000085"/>
    </source>
</evidence>
<accession>A0A7C3C519</accession>
<evidence type="ECO:0000256" key="4">
    <source>
        <dbReference type="ARBA" id="ARBA00022777"/>
    </source>
</evidence>
<comment type="caution">
    <text evidence="6">The sequence shown here is derived from an EMBL/GenBank/DDBJ whole genome shotgun (WGS) entry which is preliminary data.</text>
</comment>
<keyword evidence="6" id="KW-0067">ATP-binding</keyword>
<dbReference type="GO" id="GO:0005886">
    <property type="term" value="C:plasma membrane"/>
    <property type="evidence" value="ECO:0007669"/>
    <property type="project" value="TreeGrafter"/>
</dbReference>